<dbReference type="Proteomes" id="UP001642464">
    <property type="component" value="Unassembled WGS sequence"/>
</dbReference>
<dbReference type="PANTHER" id="PTHR10366:SF852">
    <property type="entry name" value="CINNAMOYL-COA REDUCTASE CAD2"/>
    <property type="match status" value="1"/>
</dbReference>
<keyword evidence="1" id="KW-0560">Oxidoreductase</keyword>
<dbReference type="Pfam" id="PF01370">
    <property type="entry name" value="Epimerase"/>
    <property type="match status" value="1"/>
</dbReference>
<protein>
    <submittedName>
        <fullName evidence="4">Phenylacetaldehyde reductase (2-phenylethanol synthase)</fullName>
    </submittedName>
</protein>
<dbReference type="SUPFAM" id="SSF52540">
    <property type="entry name" value="P-loop containing nucleoside triphosphate hydrolases"/>
    <property type="match status" value="1"/>
</dbReference>
<gene>
    <name evidence="4" type="ORF">SCF082_LOCUS1928</name>
</gene>
<dbReference type="InterPro" id="IPR050425">
    <property type="entry name" value="NAD(P)_dehydrat-like"/>
</dbReference>
<dbReference type="Gene3D" id="3.40.50.300">
    <property type="entry name" value="P-loop containing nucleotide triphosphate hydrolases"/>
    <property type="match status" value="1"/>
</dbReference>
<evidence type="ECO:0000256" key="2">
    <source>
        <dbReference type="SAM" id="MobiDB-lite"/>
    </source>
</evidence>
<name>A0ABP0HHM9_9DINO</name>
<keyword evidence="5" id="KW-1185">Reference proteome</keyword>
<evidence type="ECO:0000313" key="4">
    <source>
        <dbReference type="EMBL" id="CAK8989710.1"/>
    </source>
</evidence>
<reference evidence="4 5" key="1">
    <citation type="submission" date="2024-02" db="EMBL/GenBank/DDBJ databases">
        <authorList>
            <person name="Chen Y."/>
            <person name="Shah S."/>
            <person name="Dougan E. K."/>
            <person name="Thang M."/>
            <person name="Chan C."/>
        </authorList>
    </citation>
    <scope>NUCLEOTIDE SEQUENCE [LARGE SCALE GENOMIC DNA]</scope>
</reference>
<evidence type="ECO:0000313" key="5">
    <source>
        <dbReference type="Proteomes" id="UP001642464"/>
    </source>
</evidence>
<dbReference type="InterPro" id="IPR036291">
    <property type="entry name" value="NAD(P)-bd_dom_sf"/>
</dbReference>
<accession>A0ABP0HHM9</accession>
<dbReference type="PANTHER" id="PTHR10366">
    <property type="entry name" value="NAD DEPENDENT EPIMERASE/DEHYDRATASE"/>
    <property type="match status" value="1"/>
</dbReference>
<feature type="domain" description="NAD-dependent epimerase/dehydratase" evidence="3">
    <location>
        <begin position="221"/>
        <end position="367"/>
    </location>
</feature>
<dbReference type="EMBL" id="CAXAMM010000947">
    <property type="protein sequence ID" value="CAK8989710.1"/>
    <property type="molecule type" value="Genomic_DNA"/>
</dbReference>
<evidence type="ECO:0000259" key="3">
    <source>
        <dbReference type="Pfam" id="PF01370"/>
    </source>
</evidence>
<proteinExistence type="predicted"/>
<dbReference type="InterPro" id="IPR001509">
    <property type="entry name" value="Epimerase_deHydtase"/>
</dbReference>
<feature type="region of interest" description="Disordered" evidence="2">
    <location>
        <begin position="436"/>
        <end position="460"/>
    </location>
</feature>
<organism evidence="4 5">
    <name type="scientific">Durusdinium trenchii</name>
    <dbReference type="NCBI Taxonomy" id="1381693"/>
    <lineage>
        <taxon>Eukaryota</taxon>
        <taxon>Sar</taxon>
        <taxon>Alveolata</taxon>
        <taxon>Dinophyceae</taxon>
        <taxon>Suessiales</taxon>
        <taxon>Symbiodiniaceae</taxon>
        <taxon>Durusdinium</taxon>
    </lineage>
</organism>
<sequence>MLNLFQLGSGTLTWQNGRTRRPESAGAPARTRHLFRFELGAALELVDLPGYGFAKTSKEVRESWRELVDNYLSPASAGSNADHLERVISLVDARVGVKSSDEQLWDLLLERERQIMVVLTKADQCTPDMLNRTMAHVVSFLETMPSSYVWPYVHAVSGLEGHGVDFLRASVSLLTLDPLSGRRHGGIRLFGQKSREFFAPSAVVGAGGFIASHIATRNASDGHHLVKLLLERGHVVRGTLRDAKDPRKTEHLMALPGAAAEAGASERLSLFSASLLEPNAFDEAVQGCRGVFHTASPLVPGKGVEDPETLVLRPAIEGGTLNVLRSCQKAGTAPWTEEGRDRVKTVVLTSSMSAVAPVPEPPLKSEEHWSDPEEQKATLAERAAFDFVAKEMPSVRLATICPTMVLGPMLQPEVNMTMGAFRGWCFGDFSFRSTRRGGSVGQTSSPGSARFRGQPLKNGVPGHPKCQNDSMSFVDVRDCAAQHVAAMEMEDKAGRFMSLDCSIHWNDLAVLMKSLYPSMPEGELRPVTRFDRARQDSLGVPVRPVPEILKEPSRASNESNDVTLSNPPVVAKFTTEALTGELLPLLEKAQGLLGATIGPDFRAPQARIVVLSSTAHLGATKELMEGPPHETRNSPRTKHGRFGDLMAPERYTQWGAYCQSKLANVLFAKESGGSLRSDAAMPPFVTSSTVLFAQELDRKLKQAGLKITAVSCHPGAVDTDLARWTISPEGDPGKATQMRKEAPWADVLATFLTRTVQLGANTQVYLAAGGDGGYGSSGGQYFDNMAPGLLNPVANDEQLAQERSGPSAGIGRYPHLVIVRERERMKERKKERVSWNQPCHTRSLLTLAFGPGDVVRFSLQHGCLLLGWPLSDKREKEMILPTIYLPPPPAVITLPEWDP</sequence>
<dbReference type="InterPro" id="IPR027417">
    <property type="entry name" value="P-loop_NTPase"/>
</dbReference>
<comment type="caution">
    <text evidence="4">The sequence shown here is derived from an EMBL/GenBank/DDBJ whole genome shotgun (WGS) entry which is preliminary data.</text>
</comment>
<evidence type="ECO:0000256" key="1">
    <source>
        <dbReference type="ARBA" id="ARBA00023002"/>
    </source>
</evidence>
<dbReference type="Gene3D" id="3.40.50.720">
    <property type="entry name" value="NAD(P)-binding Rossmann-like Domain"/>
    <property type="match status" value="2"/>
</dbReference>
<dbReference type="SUPFAM" id="SSF51735">
    <property type="entry name" value="NAD(P)-binding Rossmann-fold domains"/>
    <property type="match status" value="2"/>
</dbReference>